<dbReference type="RefSeq" id="XP_011499986.1">
    <property type="nucleotide sequence ID" value="XM_011501684.1"/>
</dbReference>
<keyword evidence="2" id="KW-1185">Reference proteome</keyword>
<dbReference type="GO" id="GO:0030133">
    <property type="term" value="C:transport vesicle"/>
    <property type="evidence" value="ECO:0007669"/>
    <property type="project" value="TreeGrafter"/>
</dbReference>
<dbReference type="GO" id="GO:0005886">
    <property type="term" value="C:plasma membrane"/>
    <property type="evidence" value="ECO:0007669"/>
    <property type="project" value="TreeGrafter"/>
</dbReference>
<feature type="domain" description="VPS9" evidence="1">
    <location>
        <begin position="246"/>
        <end position="400"/>
    </location>
</feature>
<gene>
    <name evidence="3" type="primary">LOC105363881</name>
</gene>
<dbReference type="InterPro" id="IPR003123">
    <property type="entry name" value="VPS9"/>
</dbReference>
<dbReference type="InterPro" id="IPR051248">
    <property type="entry name" value="UPF0507/Ank_repeat_27"/>
</dbReference>
<dbReference type="InterPro" id="IPR037191">
    <property type="entry name" value="VPS9_dom_sf"/>
</dbReference>
<dbReference type="GO" id="GO:0005085">
    <property type="term" value="F:guanyl-nucleotide exchange factor activity"/>
    <property type="evidence" value="ECO:0007669"/>
    <property type="project" value="TreeGrafter"/>
</dbReference>
<reference evidence="3" key="1">
    <citation type="submission" date="2025-08" db="UniProtKB">
        <authorList>
            <consortium name="RefSeq"/>
        </authorList>
    </citation>
    <scope>IDENTIFICATION</scope>
</reference>
<dbReference type="Proteomes" id="UP000695007">
    <property type="component" value="Unplaced"/>
</dbReference>
<organism evidence="2 3">
    <name type="scientific">Ceratosolen solmsi marchali</name>
    <dbReference type="NCBI Taxonomy" id="326594"/>
    <lineage>
        <taxon>Eukaryota</taxon>
        <taxon>Metazoa</taxon>
        <taxon>Ecdysozoa</taxon>
        <taxon>Arthropoda</taxon>
        <taxon>Hexapoda</taxon>
        <taxon>Insecta</taxon>
        <taxon>Pterygota</taxon>
        <taxon>Neoptera</taxon>
        <taxon>Endopterygota</taxon>
        <taxon>Hymenoptera</taxon>
        <taxon>Apocrita</taxon>
        <taxon>Proctotrupomorpha</taxon>
        <taxon>Chalcidoidea</taxon>
        <taxon>Agaonidae</taxon>
        <taxon>Agaoninae</taxon>
        <taxon>Ceratosolen</taxon>
    </lineage>
</organism>
<dbReference type="AlphaFoldDB" id="A0AAJ6YL12"/>
<accession>A0AAJ6YL12</accession>
<protein>
    <recommendedName>
        <fullName evidence="1">VPS9 domain-containing protein</fullName>
    </recommendedName>
</protein>
<dbReference type="GO" id="GO:0000149">
    <property type="term" value="F:SNARE binding"/>
    <property type="evidence" value="ECO:0007669"/>
    <property type="project" value="TreeGrafter"/>
</dbReference>
<dbReference type="GO" id="GO:0045022">
    <property type="term" value="P:early endosome to late endosome transport"/>
    <property type="evidence" value="ECO:0007669"/>
    <property type="project" value="TreeGrafter"/>
</dbReference>
<dbReference type="PANTHER" id="PTHR24170">
    <property type="entry name" value="ANKYRIN REPEAT DOMAIN-CONTAINING PROTEIN 27"/>
    <property type="match status" value="1"/>
</dbReference>
<dbReference type="SUPFAM" id="SSF109993">
    <property type="entry name" value="VPS9 domain"/>
    <property type="match status" value="1"/>
</dbReference>
<dbReference type="GO" id="GO:0005770">
    <property type="term" value="C:late endosome"/>
    <property type="evidence" value="ECO:0007669"/>
    <property type="project" value="TreeGrafter"/>
</dbReference>
<dbReference type="PROSITE" id="PS51205">
    <property type="entry name" value="VPS9"/>
    <property type="match status" value="1"/>
</dbReference>
<dbReference type="Pfam" id="PF02204">
    <property type="entry name" value="VPS9"/>
    <property type="match status" value="1"/>
</dbReference>
<evidence type="ECO:0000313" key="2">
    <source>
        <dbReference type="Proteomes" id="UP000695007"/>
    </source>
</evidence>
<dbReference type="GO" id="GO:0097422">
    <property type="term" value="C:tubular endosome"/>
    <property type="evidence" value="ECO:0007669"/>
    <property type="project" value="TreeGrafter"/>
</dbReference>
<dbReference type="Gene3D" id="1.20.1050.80">
    <property type="entry name" value="VPS9 domain"/>
    <property type="match status" value="1"/>
</dbReference>
<dbReference type="GeneID" id="105363881"/>
<sequence>MEVDELSHNVFYLLLRNEYKRKYDFALKKCWTICVPCTDSLREISITNEFIDDHVLKPDSESNTQFRSTDEGETHLYKIDNCVIKLINDDESNHDYKVNILSFEKGYNKEYQAYNMIIVDKPVHRKYRIIITQISQSDKLELNRNILSHKEAVNFLNELQNKKLLNISDLVFKVKSIDINQNNSMDDLKQILQKLICNYWAIIMRKQKLDIQRDARFQKLLSISLEIFVMHQIHDTLYFILGNLFNQQDLGIRTKIDHIIDASVSLDHLRVKESFPISMPNSMTELATLDSHKGPHEKLTCMKRTLDIIIAEFKGAIADMKSRNDFFNDSNDGSNTNLLNSDDLIPLLLYIIIKCRSQKLHTNLYYIENFIWSITPHDDLSYTLVIYRAALKLLEQIVHK</sequence>
<dbReference type="GO" id="GO:0005769">
    <property type="term" value="C:early endosome"/>
    <property type="evidence" value="ECO:0007669"/>
    <property type="project" value="TreeGrafter"/>
</dbReference>
<evidence type="ECO:0000313" key="3">
    <source>
        <dbReference type="RefSeq" id="XP_011499986.1"/>
    </source>
</evidence>
<name>A0AAJ6YL12_9HYME</name>
<dbReference type="KEGG" id="csol:105363881"/>
<proteinExistence type="predicted"/>
<evidence type="ECO:0000259" key="1">
    <source>
        <dbReference type="PROSITE" id="PS51205"/>
    </source>
</evidence>
<dbReference type="PANTHER" id="PTHR24170:SF1">
    <property type="entry name" value="DOMAIN PROTEIN, PUTATIVE (AFU_ORTHOLOGUE AFUA_1G09870)-RELATED"/>
    <property type="match status" value="1"/>
</dbReference>